<comment type="caution">
    <text evidence="1">The sequence shown here is derived from an EMBL/GenBank/DDBJ whole genome shotgun (WGS) entry which is preliminary data.</text>
</comment>
<evidence type="ECO:0000313" key="1">
    <source>
        <dbReference type="EMBL" id="MFD1361826.1"/>
    </source>
</evidence>
<dbReference type="Proteomes" id="UP001597178">
    <property type="component" value="Unassembled WGS sequence"/>
</dbReference>
<protein>
    <recommendedName>
        <fullName evidence="3">IDEAL domain-containing protein</fullName>
    </recommendedName>
</protein>
<dbReference type="RefSeq" id="WP_382399759.1">
    <property type="nucleotide sequence ID" value="NZ_JBHTNH010000019.1"/>
</dbReference>
<keyword evidence="2" id="KW-1185">Reference proteome</keyword>
<name>A0ABW3ZU07_9BACI</name>
<accession>A0ABW3ZU07</accession>
<dbReference type="EMBL" id="JBHTNH010000019">
    <property type="protein sequence ID" value="MFD1361826.1"/>
    <property type="molecule type" value="Genomic_DNA"/>
</dbReference>
<gene>
    <name evidence="1" type="ORF">ACFQ4A_09185</name>
</gene>
<organism evidence="1 2">
    <name type="scientific">Lentibacillus salinarum</name>
    <dbReference type="NCBI Taxonomy" id="446820"/>
    <lineage>
        <taxon>Bacteria</taxon>
        <taxon>Bacillati</taxon>
        <taxon>Bacillota</taxon>
        <taxon>Bacilli</taxon>
        <taxon>Bacillales</taxon>
        <taxon>Bacillaceae</taxon>
        <taxon>Lentibacillus</taxon>
    </lineage>
</organism>
<reference evidence="2" key="1">
    <citation type="journal article" date="2019" name="Int. J. Syst. Evol. Microbiol.">
        <title>The Global Catalogue of Microorganisms (GCM) 10K type strain sequencing project: providing services to taxonomists for standard genome sequencing and annotation.</title>
        <authorList>
            <consortium name="The Broad Institute Genomics Platform"/>
            <consortium name="The Broad Institute Genome Sequencing Center for Infectious Disease"/>
            <person name="Wu L."/>
            <person name="Ma J."/>
        </authorList>
    </citation>
    <scope>NUCLEOTIDE SEQUENCE [LARGE SCALE GENOMIC DNA]</scope>
    <source>
        <strain evidence="2">CCUG 54822</strain>
    </source>
</reference>
<sequence>MQLDGHIISGEFDESANAFLLRKVKHLSTASILNKKQLHALTDYLHKHKHEDDGQVLTLYDQILVRLNQEEVEHFLNDLDKVKTWYH</sequence>
<proteinExistence type="predicted"/>
<evidence type="ECO:0008006" key="3">
    <source>
        <dbReference type="Google" id="ProtNLM"/>
    </source>
</evidence>
<evidence type="ECO:0000313" key="2">
    <source>
        <dbReference type="Proteomes" id="UP001597178"/>
    </source>
</evidence>